<dbReference type="SUPFAM" id="SSF52266">
    <property type="entry name" value="SGNH hydrolase"/>
    <property type="match status" value="1"/>
</dbReference>
<dbReference type="RefSeq" id="WP_274079562.1">
    <property type="nucleotide sequence ID" value="NZ_JANIAN010000037.1"/>
</dbReference>
<dbReference type="InterPro" id="IPR013830">
    <property type="entry name" value="SGNH_hydro"/>
</dbReference>
<comment type="caution">
    <text evidence="2">The sequence shown here is derived from an EMBL/GenBank/DDBJ whole genome shotgun (WGS) entry which is preliminary data.</text>
</comment>
<dbReference type="GO" id="GO:0016788">
    <property type="term" value="F:hydrolase activity, acting on ester bonds"/>
    <property type="evidence" value="ECO:0007669"/>
    <property type="project" value="UniProtKB-ARBA"/>
</dbReference>
<evidence type="ECO:0000259" key="1">
    <source>
        <dbReference type="Pfam" id="PF13472"/>
    </source>
</evidence>
<proteinExistence type="predicted"/>
<dbReference type="Proteomes" id="UP001150678">
    <property type="component" value="Unassembled WGS sequence"/>
</dbReference>
<keyword evidence="2" id="KW-0378">Hydrolase</keyword>
<reference evidence="2" key="1">
    <citation type="submission" date="2022-07" db="EMBL/GenBank/DDBJ databases">
        <title>Multi-strain Analysis of Pseudomonas putida Reveals Metabolic and Genetic Diversity.</title>
        <authorList>
            <person name="Monk J.M."/>
        </authorList>
    </citation>
    <scope>NUCLEOTIDE SEQUENCE</scope>
    <source>
        <strain evidence="2">17514</strain>
    </source>
</reference>
<dbReference type="InterPro" id="IPR036514">
    <property type="entry name" value="SGNH_hydro_sf"/>
</dbReference>
<dbReference type="EMBL" id="JANIAN010000037">
    <property type="protein sequence ID" value="MDD2108949.1"/>
    <property type="molecule type" value="Genomic_DNA"/>
</dbReference>
<name>A0A9X4D3E4_9PSED</name>
<dbReference type="AlphaFoldDB" id="A0A9X4D3E4"/>
<evidence type="ECO:0000313" key="2">
    <source>
        <dbReference type="EMBL" id="MDD2108949.1"/>
    </source>
</evidence>
<sequence length="213" mass="22878">MNIPILPDRLLVLGDSISSGVYEDAGAGDQSKLWVNRLPSLVGISVSNLSSPGQRITAGGQAGFGIAANLNAISMVSGYSGAKWAVITAGTNDTANYGSGLIEYIDSLRSVIAYCRSLGMIVIVISPIWRGDVASVKRHIDGDFSFEAFRVYGEMVAYEEKSKPGPDVHVFTGLQAPLLPAHFIEDQVHLNASGHDVFTEWILGKMRSIGYWC</sequence>
<dbReference type="CDD" id="cd00229">
    <property type="entry name" value="SGNH_hydrolase"/>
    <property type="match status" value="1"/>
</dbReference>
<gene>
    <name evidence="2" type="ORF">NP533_22455</name>
</gene>
<dbReference type="Pfam" id="PF13472">
    <property type="entry name" value="Lipase_GDSL_2"/>
    <property type="match status" value="1"/>
</dbReference>
<protein>
    <submittedName>
        <fullName evidence="2">SGNH/GDSL hydrolase family protein</fullName>
    </submittedName>
</protein>
<accession>A0A9X4D3E4</accession>
<feature type="domain" description="SGNH hydrolase-type esterase" evidence="1">
    <location>
        <begin position="12"/>
        <end position="196"/>
    </location>
</feature>
<evidence type="ECO:0000313" key="3">
    <source>
        <dbReference type="Proteomes" id="UP001150678"/>
    </source>
</evidence>
<dbReference type="Gene3D" id="3.40.50.1110">
    <property type="entry name" value="SGNH hydrolase"/>
    <property type="match status" value="1"/>
</dbReference>
<organism evidence="2 3">
    <name type="scientific">Pseudomonas asiatica</name>
    <dbReference type="NCBI Taxonomy" id="2219225"/>
    <lineage>
        <taxon>Bacteria</taxon>
        <taxon>Pseudomonadati</taxon>
        <taxon>Pseudomonadota</taxon>
        <taxon>Gammaproteobacteria</taxon>
        <taxon>Pseudomonadales</taxon>
        <taxon>Pseudomonadaceae</taxon>
        <taxon>Pseudomonas</taxon>
    </lineage>
</organism>